<feature type="region of interest" description="Disordered" evidence="1">
    <location>
        <begin position="1"/>
        <end position="80"/>
    </location>
</feature>
<dbReference type="AlphaFoldDB" id="A0A6A4T0D3"/>
<dbReference type="Proteomes" id="UP000438429">
    <property type="component" value="Unassembled WGS sequence"/>
</dbReference>
<accession>A0A6A4T0D3</accession>
<gene>
    <name evidence="2" type="ORF">F2P81_011014</name>
</gene>
<protein>
    <submittedName>
        <fullName evidence="2">Uncharacterized protein</fullName>
    </submittedName>
</protein>
<sequence>MCCRRWNRSQLLSSPPRVAVDRNAPTSSTGQIKSRKHAVLLENTSESRRQPVNEAPGGGGSNDDCSARKRMKQNNNGKKS</sequence>
<organism evidence="2 3">
    <name type="scientific">Scophthalmus maximus</name>
    <name type="common">Turbot</name>
    <name type="synonym">Psetta maxima</name>
    <dbReference type="NCBI Taxonomy" id="52904"/>
    <lineage>
        <taxon>Eukaryota</taxon>
        <taxon>Metazoa</taxon>
        <taxon>Chordata</taxon>
        <taxon>Craniata</taxon>
        <taxon>Vertebrata</taxon>
        <taxon>Euteleostomi</taxon>
        <taxon>Actinopterygii</taxon>
        <taxon>Neopterygii</taxon>
        <taxon>Teleostei</taxon>
        <taxon>Neoteleostei</taxon>
        <taxon>Acanthomorphata</taxon>
        <taxon>Carangaria</taxon>
        <taxon>Pleuronectiformes</taxon>
        <taxon>Pleuronectoidei</taxon>
        <taxon>Scophthalmidae</taxon>
        <taxon>Scophthalmus</taxon>
    </lineage>
</organism>
<proteinExistence type="predicted"/>
<evidence type="ECO:0000313" key="3">
    <source>
        <dbReference type="Proteomes" id="UP000438429"/>
    </source>
</evidence>
<comment type="caution">
    <text evidence="2">The sequence shown here is derived from an EMBL/GenBank/DDBJ whole genome shotgun (WGS) entry which is preliminary data.</text>
</comment>
<dbReference type="EMBL" id="VEVO01000010">
    <property type="protein sequence ID" value="KAF0035702.1"/>
    <property type="molecule type" value="Genomic_DNA"/>
</dbReference>
<evidence type="ECO:0000313" key="2">
    <source>
        <dbReference type="EMBL" id="KAF0035702.1"/>
    </source>
</evidence>
<evidence type="ECO:0000256" key="1">
    <source>
        <dbReference type="SAM" id="MobiDB-lite"/>
    </source>
</evidence>
<name>A0A6A4T0D3_SCOMX</name>
<reference evidence="2 3" key="1">
    <citation type="submission" date="2019-06" db="EMBL/GenBank/DDBJ databases">
        <title>Draft genomes of female and male turbot (Scophthalmus maximus).</title>
        <authorList>
            <person name="Xu H."/>
            <person name="Xu X.-W."/>
            <person name="Shao C."/>
            <person name="Chen S."/>
        </authorList>
    </citation>
    <scope>NUCLEOTIDE SEQUENCE [LARGE SCALE GENOMIC DNA]</scope>
    <source>
        <strain evidence="2">Ysfricsl-2016a</strain>
        <tissue evidence="2">Blood</tissue>
    </source>
</reference>
<feature type="compositionally biased region" description="Basic residues" evidence="1">
    <location>
        <begin position="68"/>
        <end position="80"/>
    </location>
</feature>